<evidence type="ECO:0000313" key="1">
    <source>
        <dbReference type="EMBL" id="UYA98631.1"/>
    </source>
</evidence>
<accession>A0A9X9NYV4</accession>
<protein>
    <submittedName>
        <fullName evidence="1">Uncharacterized protein</fullName>
    </submittedName>
</protein>
<evidence type="ECO:0000313" key="2">
    <source>
        <dbReference type="Proteomes" id="UP001164571"/>
    </source>
</evidence>
<dbReference type="EMBL" id="ON932078">
    <property type="protein sequence ID" value="UYA98631.1"/>
    <property type="molecule type" value="Genomic_DNA"/>
</dbReference>
<proteinExistence type="predicted"/>
<dbReference type="Proteomes" id="UP001164571">
    <property type="component" value="Segment"/>
</dbReference>
<organism evidence="1 2">
    <name type="scientific">Xanthomonas phage vB_Xar_IVIA-DoCa4</name>
    <dbReference type="NCBI Taxonomy" id="2975531"/>
    <lineage>
        <taxon>Viruses</taxon>
        <taxon>Duplodnaviria</taxon>
        <taxon>Heunggongvirae</taxon>
        <taxon>Uroviricota</taxon>
        <taxon>Caudoviricetes</taxon>
        <taxon>Autographivirales</taxon>
        <taxon>Autonotataviridae</taxon>
        <taxon>Gujervirinae</taxon>
        <taxon>Pradovirus</taxon>
        <taxon>Pradovirus IVIADoCa4</taxon>
    </lineage>
</organism>
<name>A0A9X9NYV4_9CAUD</name>
<gene>
    <name evidence="1" type="ORF">IVIADoCa4_11</name>
</gene>
<reference evidence="1" key="1">
    <citation type="submission" date="2022-07" db="EMBL/GenBank/DDBJ databases">
        <title>Comparative analysis of new lytic phages for the biological control of phytopathogenic Xanthomonas spp.</title>
        <authorList>
            <person name="Domingo-Calap M.L."/>
            <person name="Bernabeu-Gimeno M."/>
            <person name="Aure C.M."/>
            <person name="Marco-Noales E."/>
            <person name="Domingo-Calap P."/>
        </authorList>
    </citation>
    <scope>NUCLEOTIDE SEQUENCE</scope>
</reference>
<sequence length="57" mass="6661">MRKVRLLFVTEVLDPRTGGTLEYPRMSDAWCGMMEEHGYIVTHTEREIPPVNEENQP</sequence>
<keyword evidence="2" id="KW-1185">Reference proteome</keyword>